<name>A0A6G0XZX3_APHCR</name>
<accession>A0A6G0XZX3</accession>
<dbReference type="OrthoDB" id="8195499at2759"/>
<evidence type="ECO:0000313" key="1">
    <source>
        <dbReference type="EMBL" id="KAF0746352.1"/>
    </source>
</evidence>
<proteinExistence type="predicted"/>
<evidence type="ECO:0000313" key="2">
    <source>
        <dbReference type="Proteomes" id="UP000478052"/>
    </source>
</evidence>
<reference evidence="1 2" key="1">
    <citation type="submission" date="2019-08" db="EMBL/GenBank/DDBJ databases">
        <title>Whole genome of Aphis craccivora.</title>
        <authorList>
            <person name="Voronova N.V."/>
            <person name="Shulinski R.S."/>
            <person name="Bandarenka Y.V."/>
            <person name="Zhorov D.G."/>
            <person name="Warner D."/>
        </authorList>
    </citation>
    <scope>NUCLEOTIDE SEQUENCE [LARGE SCALE GENOMIC DNA]</scope>
    <source>
        <strain evidence="1">180601</strain>
        <tissue evidence="1">Whole Body</tissue>
    </source>
</reference>
<dbReference type="EMBL" id="VUJU01007247">
    <property type="protein sequence ID" value="KAF0746352.1"/>
    <property type="molecule type" value="Genomic_DNA"/>
</dbReference>
<dbReference type="AlphaFoldDB" id="A0A6G0XZX3"/>
<dbReference type="Proteomes" id="UP000478052">
    <property type="component" value="Unassembled WGS sequence"/>
</dbReference>
<comment type="caution">
    <text evidence="1">The sequence shown here is derived from an EMBL/GenBank/DDBJ whole genome shotgun (WGS) entry which is preliminary data.</text>
</comment>
<protein>
    <submittedName>
        <fullName evidence="1">Protein ALP1-like</fullName>
    </submittedName>
</protein>
<gene>
    <name evidence="1" type="ORF">FWK35_00019829</name>
</gene>
<keyword evidence="2" id="KW-1185">Reference proteome</keyword>
<sequence length="128" mass="15000">MLCFVNIFQDFLKKLLKMDYNYYINALRVISVADSYRNGSLISTLTSENTLKSFFEYYRMSITSFDELLEQLRPHITKKITTFRNPISAEERLTLTIRYLSTGTNFVALQYEFFLGRSTIGTIIQETC</sequence>
<organism evidence="1 2">
    <name type="scientific">Aphis craccivora</name>
    <name type="common">Cowpea aphid</name>
    <dbReference type="NCBI Taxonomy" id="307492"/>
    <lineage>
        <taxon>Eukaryota</taxon>
        <taxon>Metazoa</taxon>
        <taxon>Ecdysozoa</taxon>
        <taxon>Arthropoda</taxon>
        <taxon>Hexapoda</taxon>
        <taxon>Insecta</taxon>
        <taxon>Pterygota</taxon>
        <taxon>Neoptera</taxon>
        <taxon>Paraneoptera</taxon>
        <taxon>Hemiptera</taxon>
        <taxon>Sternorrhyncha</taxon>
        <taxon>Aphidomorpha</taxon>
        <taxon>Aphidoidea</taxon>
        <taxon>Aphididae</taxon>
        <taxon>Aphidini</taxon>
        <taxon>Aphis</taxon>
        <taxon>Aphis</taxon>
    </lineage>
</organism>